<evidence type="ECO:0000256" key="3">
    <source>
        <dbReference type="ARBA" id="ARBA00023274"/>
    </source>
</evidence>
<name>A0A8H7ZUR5_9FUNG</name>
<dbReference type="OrthoDB" id="10250488at2759"/>
<keyword evidence="3 4" id="KW-0687">Ribonucleoprotein</keyword>
<sequence length="146" mass="16504">CIAADAITGNFLRPFPARPPKRIEDIKDFLEIARRKDAKSVKIKKTGSQTKFKIRCSRFLYTLTINDVEKAEKLKQSLPPPPGAFYIRSNFSVLVVFFSYQTKFDDTFGPVKLTASTTIAFPSMRQLWPGRDLAGLQITDLSVKSK</sequence>
<accession>A0A8H7ZUR5</accession>
<dbReference type="PANTHER" id="PTHR10965:SF0">
    <property type="entry name" value="LARGE RIBOSOMAL SUBUNIT PROTEIN EL38"/>
    <property type="match status" value="1"/>
</dbReference>
<dbReference type="EMBL" id="JAEFCI010006439">
    <property type="protein sequence ID" value="KAG5459685.1"/>
    <property type="molecule type" value="Genomic_DNA"/>
</dbReference>
<dbReference type="GO" id="GO:0003735">
    <property type="term" value="F:structural constituent of ribosome"/>
    <property type="evidence" value="ECO:0007669"/>
    <property type="project" value="InterPro"/>
</dbReference>
<evidence type="ECO:0000256" key="2">
    <source>
        <dbReference type="ARBA" id="ARBA00022980"/>
    </source>
</evidence>
<evidence type="ECO:0000256" key="1">
    <source>
        <dbReference type="ARBA" id="ARBA00007803"/>
    </source>
</evidence>
<comment type="similarity">
    <text evidence="1 4">Belongs to the eukaryotic ribosomal protein eL38 family.</text>
</comment>
<dbReference type="FunFam" id="3.30.720.90:FF:000001">
    <property type="entry name" value="60S ribosomal protein L38"/>
    <property type="match status" value="1"/>
</dbReference>
<dbReference type="Proteomes" id="UP000673691">
    <property type="component" value="Unassembled WGS sequence"/>
</dbReference>
<comment type="caution">
    <text evidence="5">The sequence shown here is derived from an EMBL/GenBank/DDBJ whole genome shotgun (WGS) entry which is preliminary data.</text>
</comment>
<dbReference type="InterPro" id="IPR038464">
    <property type="entry name" value="Ribosomal_eL38_sf"/>
</dbReference>
<proteinExistence type="inferred from homology"/>
<evidence type="ECO:0000256" key="4">
    <source>
        <dbReference type="RuleBase" id="RU003445"/>
    </source>
</evidence>
<reference evidence="5 6" key="1">
    <citation type="journal article" name="Sci. Rep.">
        <title>Genome-scale phylogenetic analyses confirm Olpidium as the closest living zoosporic fungus to the non-flagellated, terrestrial fungi.</title>
        <authorList>
            <person name="Chang Y."/>
            <person name="Rochon D."/>
            <person name="Sekimoto S."/>
            <person name="Wang Y."/>
            <person name="Chovatia M."/>
            <person name="Sandor L."/>
            <person name="Salamov A."/>
            <person name="Grigoriev I.V."/>
            <person name="Stajich J.E."/>
            <person name="Spatafora J.W."/>
        </authorList>
    </citation>
    <scope>NUCLEOTIDE SEQUENCE [LARGE SCALE GENOMIC DNA]</scope>
    <source>
        <strain evidence="5">S191</strain>
    </source>
</reference>
<dbReference type="Pfam" id="PF01781">
    <property type="entry name" value="Ribosomal_L38e"/>
    <property type="match status" value="1"/>
</dbReference>
<dbReference type="Gene3D" id="3.30.720.90">
    <property type="match status" value="1"/>
</dbReference>
<evidence type="ECO:0000313" key="5">
    <source>
        <dbReference type="EMBL" id="KAG5459685.1"/>
    </source>
</evidence>
<protein>
    <submittedName>
        <fullName evidence="5">Ribosomal L38e protein family-domain-containing protein</fullName>
    </submittedName>
</protein>
<evidence type="ECO:0000313" key="6">
    <source>
        <dbReference type="Proteomes" id="UP000673691"/>
    </source>
</evidence>
<organism evidence="5 6">
    <name type="scientific">Olpidium bornovanus</name>
    <dbReference type="NCBI Taxonomy" id="278681"/>
    <lineage>
        <taxon>Eukaryota</taxon>
        <taxon>Fungi</taxon>
        <taxon>Fungi incertae sedis</taxon>
        <taxon>Olpidiomycota</taxon>
        <taxon>Olpidiomycotina</taxon>
        <taxon>Olpidiomycetes</taxon>
        <taxon>Olpidiales</taxon>
        <taxon>Olpidiaceae</taxon>
        <taxon>Olpidium</taxon>
    </lineage>
</organism>
<dbReference type="GO" id="GO:0006412">
    <property type="term" value="P:translation"/>
    <property type="evidence" value="ECO:0007669"/>
    <property type="project" value="InterPro"/>
</dbReference>
<dbReference type="PANTHER" id="PTHR10965">
    <property type="entry name" value="60S RIBOSOMAL PROTEIN L38"/>
    <property type="match status" value="1"/>
</dbReference>
<dbReference type="GO" id="GO:0022625">
    <property type="term" value="C:cytosolic large ribosomal subunit"/>
    <property type="evidence" value="ECO:0007669"/>
    <property type="project" value="TreeGrafter"/>
</dbReference>
<dbReference type="AlphaFoldDB" id="A0A8H7ZUR5"/>
<feature type="non-terminal residue" evidence="5">
    <location>
        <position position="1"/>
    </location>
</feature>
<dbReference type="GO" id="GO:0022618">
    <property type="term" value="P:protein-RNA complex assembly"/>
    <property type="evidence" value="ECO:0007669"/>
    <property type="project" value="TreeGrafter"/>
</dbReference>
<keyword evidence="6" id="KW-1185">Reference proteome</keyword>
<gene>
    <name evidence="5" type="ORF">BJ554DRAFT_8363</name>
</gene>
<dbReference type="InterPro" id="IPR002675">
    <property type="entry name" value="Ribosomal_eL38"/>
</dbReference>
<keyword evidence="2 4" id="KW-0689">Ribosomal protein</keyword>